<accession>A0A4Q8D2I4</accession>
<dbReference type="OrthoDB" id="572300at2"/>
<evidence type="ECO:0000256" key="3">
    <source>
        <dbReference type="ARBA" id="ARBA00023237"/>
    </source>
</evidence>
<protein>
    <submittedName>
        <fullName evidence="7">Hemolysin activation/secretion protein</fullName>
    </submittedName>
</protein>
<dbReference type="EMBL" id="SHLI01000001">
    <property type="protein sequence ID" value="RZU99621.1"/>
    <property type="molecule type" value="Genomic_DNA"/>
</dbReference>
<keyword evidence="8" id="KW-1185">Reference proteome</keyword>
<dbReference type="InterPro" id="IPR005565">
    <property type="entry name" value="Hemolysn_activator_HlyB_C"/>
</dbReference>
<dbReference type="Proteomes" id="UP000292298">
    <property type="component" value="Unassembled WGS sequence"/>
</dbReference>
<feature type="region of interest" description="Disordered" evidence="4">
    <location>
        <begin position="61"/>
        <end position="83"/>
    </location>
</feature>
<evidence type="ECO:0000256" key="4">
    <source>
        <dbReference type="SAM" id="MobiDB-lite"/>
    </source>
</evidence>
<feature type="domain" description="Haemolysin activator HlyB C-terminal" evidence="5">
    <location>
        <begin position="227"/>
        <end position="518"/>
    </location>
</feature>
<sequence>MDLPVQWRHLRTSLVTSLGILAVVIGVAAPVFAQQNPSPPDAGFLQEGLQQELNRRDEQRLERERLEDGPVIDGADPSGDGKLPETNDFFVLNAIEFNDSYFLSEERLQRIASTYVDRRVSFAALNRMIGRVNDLYATEGIVTARAIIPPQRIQDGVLRVQLVEGRVGEVEISGQQHVSGEYVRSRITSLEGGEVLDVIALRESITRLNRTEELRAGASLRAGEEPGETDIRLQVQEPPRYTASVFADNHGSGSTGDQRVGVNLGMFSPFGFGDRLTLLALSSGGARNASIAYQFPVNRRAGRLEVRQTQGSIEIIEGPFSDLSVEGESSTSQVKFDQPLLRTDSLWRDFTLSASRSDSETTIVGQSLSEFTTDRISAGLRFTGFLPDKQWTFRQGFEYAQIEDVLGTGRNYWFLEGAGSFNAITTEDILLTLRGSWQWSRDDAVPSPLLFQAGGPSSVRGYSQGALAGARGYYANIEARYQGLQRLVPLAFFDYGYINDTSPDSESAFSLGVGMGWQGPSWLSAEVAIGVPLRDVEADQDAYLIQATISANWSGG</sequence>
<proteinExistence type="predicted"/>
<dbReference type="AlphaFoldDB" id="A0A4Q8D2I4"/>
<reference evidence="7 8" key="1">
    <citation type="submission" date="2019-02" db="EMBL/GenBank/DDBJ databases">
        <title>Genomic Encyclopedia of Type Strains, Phase IV (KMG-IV): sequencing the most valuable type-strain genomes for metagenomic binning, comparative biology and taxonomic classification.</title>
        <authorList>
            <person name="Goeker M."/>
        </authorList>
    </citation>
    <scope>NUCLEOTIDE SEQUENCE [LARGE SCALE GENOMIC DNA]</scope>
    <source>
        <strain evidence="7 8">DSM 21056</strain>
    </source>
</reference>
<evidence type="ECO:0000313" key="8">
    <source>
        <dbReference type="Proteomes" id="UP000292298"/>
    </source>
</evidence>
<keyword evidence="2" id="KW-0812">Transmembrane</keyword>
<evidence type="ECO:0000256" key="1">
    <source>
        <dbReference type="ARBA" id="ARBA00022452"/>
    </source>
</evidence>
<dbReference type="PANTHER" id="PTHR34597">
    <property type="entry name" value="SLR1661 PROTEIN"/>
    <property type="match status" value="1"/>
</dbReference>
<dbReference type="Gene3D" id="3.10.20.310">
    <property type="entry name" value="membrane protein fhac"/>
    <property type="match status" value="1"/>
</dbReference>
<dbReference type="InterPro" id="IPR051544">
    <property type="entry name" value="TPS_OM_transporter"/>
</dbReference>
<dbReference type="Pfam" id="PF03865">
    <property type="entry name" value="ShlB"/>
    <property type="match status" value="1"/>
</dbReference>
<keyword evidence="1" id="KW-0472">Membrane</keyword>
<dbReference type="PANTHER" id="PTHR34597:SF1">
    <property type="entry name" value="HEME_HEMOPEXIN TRANSPORTER PROTEIN HUXB"/>
    <property type="match status" value="1"/>
</dbReference>
<dbReference type="Pfam" id="PF08479">
    <property type="entry name" value="POTRA_2"/>
    <property type="match status" value="1"/>
</dbReference>
<gene>
    <name evidence="7" type="ORF">EV698_1915</name>
</gene>
<comment type="caution">
    <text evidence="7">The sequence shown here is derived from an EMBL/GenBank/DDBJ whole genome shotgun (WGS) entry which is preliminary data.</text>
</comment>
<dbReference type="GO" id="GO:0098046">
    <property type="term" value="C:type V protein secretion system complex"/>
    <property type="evidence" value="ECO:0007669"/>
    <property type="project" value="TreeGrafter"/>
</dbReference>
<keyword evidence="1" id="KW-1134">Transmembrane beta strand</keyword>
<dbReference type="GO" id="GO:0008320">
    <property type="term" value="F:protein transmembrane transporter activity"/>
    <property type="evidence" value="ECO:0007669"/>
    <property type="project" value="TreeGrafter"/>
</dbReference>
<feature type="domain" description="Polypeptide-transport-associated ShlB-type" evidence="6">
    <location>
        <begin position="90"/>
        <end position="165"/>
    </location>
</feature>
<dbReference type="InterPro" id="IPR013686">
    <property type="entry name" value="Polypept-transport_assoc_ShlB"/>
</dbReference>
<evidence type="ECO:0000313" key="7">
    <source>
        <dbReference type="EMBL" id="RZU99621.1"/>
    </source>
</evidence>
<evidence type="ECO:0000256" key="2">
    <source>
        <dbReference type="ARBA" id="ARBA00022692"/>
    </source>
</evidence>
<keyword evidence="3" id="KW-0998">Cell outer membrane</keyword>
<dbReference type="GO" id="GO:0046819">
    <property type="term" value="P:protein secretion by the type V secretion system"/>
    <property type="evidence" value="ECO:0007669"/>
    <property type="project" value="TreeGrafter"/>
</dbReference>
<organism evidence="7 8">
    <name type="scientific">Spiribacter vilamensis</name>
    <dbReference type="NCBI Taxonomy" id="531306"/>
    <lineage>
        <taxon>Bacteria</taxon>
        <taxon>Pseudomonadati</taxon>
        <taxon>Pseudomonadota</taxon>
        <taxon>Gammaproteobacteria</taxon>
        <taxon>Chromatiales</taxon>
        <taxon>Ectothiorhodospiraceae</taxon>
        <taxon>Spiribacter</taxon>
    </lineage>
</organism>
<evidence type="ECO:0000259" key="6">
    <source>
        <dbReference type="Pfam" id="PF08479"/>
    </source>
</evidence>
<evidence type="ECO:0000259" key="5">
    <source>
        <dbReference type="Pfam" id="PF03865"/>
    </source>
</evidence>
<name>A0A4Q8D2I4_9GAMM</name>
<dbReference type="Gene3D" id="2.40.160.50">
    <property type="entry name" value="membrane protein fhac: a member of the omp85/tpsb transporter family"/>
    <property type="match status" value="1"/>
</dbReference>
<dbReference type="RefSeq" id="WP_130503838.1">
    <property type="nucleotide sequence ID" value="NZ_SHLI01000001.1"/>
</dbReference>